<keyword evidence="3" id="KW-1185">Reference proteome</keyword>
<organism evidence="2 3">
    <name type="scientific">Panicum virgatum</name>
    <name type="common">Blackwell switchgrass</name>
    <dbReference type="NCBI Taxonomy" id="38727"/>
    <lineage>
        <taxon>Eukaryota</taxon>
        <taxon>Viridiplantae</taxon>
        <taxon>Streptophyta</taxon>
        <taxon>Embryophyta</taxon>
        <taxon>Tracheophyta</taxon>
        <taxon>Spermatophyta</taxon>
        <taxon>Magnoliopsida</taxon>
        <taxon>Liliopsida</taxon>
        <taxon>Poales</taxon>
        <taxon>Poaceae</taxon>
        <taxon>PACMAD clade</taxon>
        <taxon>Panicoideae</taxon>
        <taxon>Panicodae</taxon>
        <taxon>Paniceae</taxon>
        <taxon>Panicinae</taxon>
        <taxon>Panicum</taxon>
        <taxon>Panicum sect. Hiantes</taxon>
    </lineage>
</organism>
<accession>A0A8T0Q8F9</accession>
<feature type="region of interest" description="Disordered" evidence="1">
    <location>
        <begin position="44"/>
        <end position="66"/>
    </location>
</feature>
<sequence>MVWAVLLPGPPPFGPSHVWHALPPVSARLLVRCRRRHRAKHAIPWRGAAASRRGRPRARDYSFTPRASAKTCTRAAAAVRGPSNGDSLDSLVGGVKGRALRQERLQPGRMIARQRKLEFHL</sequence>
<name>A0A8T0Q8F9_PANVG</name>
<evidence type="ECO:0000313" key="3">
    <source>
        <dbReference type="Proteomes" id="UP000823388"/>
    </source>
</evidence>
<dbReference type="EMBL" id="CM029050">
    <property type="protein sequence ID" value="KAG2569675.1"/>
    <property type="molecule type" value="Genomic_DNA"/>
</dbReference>
<evidence type="ECO:0000256" key="1">
    <source>
        <dbReference type="SAM" id="MobiDB-lite"/>
    </source>
</evidence>
<proteinExistence type="predicted"/>
<comment type="caution">
    <text evidence="2">The sequence shown here is derived from an EMBL/GenBank/DDBJ whole genome shotgun (WGS) entry which is preliminary data.</text>
</comment>
<reference evidence="2" key="1">
    <citation type="submission" date="2020-05" db="EMBL/GenBank/DDBJ databases">
        <title>WGS assembly of Panicum virgatum.</title>
        <authorList>
            <person name="Lovell J.T."/>
            <person name="Jenkins J."/>
            <person name="Shu S."/>
            <person name="Juenger T.E."/>
            <person name="Schmutz J."/>
        </authorList>
    </citation>
    <scope>NUCLEOTIDE SEQUENCE</scope>
    <source>
        <strain evidence="2">AP13</strain>
    </source>
</reference>
<protein>
    <submittedName>
        <fullName evidence="2">Uncharacterized protein</fullName>
    </submittedName>
</protein>
<gene>
    <name evidence="2" type="ORF">PVAP13_7NG435275</name>
</gene>
<evidence type="ECO:0000313" key="2">
    <source>
        <dbReference type="EMBL" id="KAG2569675.1"/>
    </source>
</evidence>
<dbReference type="AlphaFoldDB" id="A0A8T0Q8F9"/>
<dbReference type="Proteomes" id="UP000823388">
    <property type="component" value="Chromosome 7N"/>
</dbReference>